<reference evidence="11 12" key="1">
    <citation type="submission" date="2014-12" db="EMBL/GenBank/DDBJ databases">
        <title>Reclassification of Actinobacillus muris as Muribacter muris.</title>
        <authorList>
            <person name="Christensen H."/>
            <person name="Nicklas W."/>
            <person name="Bisgaard M."/>
        </authorList>
    </citation>
    <scope>NUCLEOTIDE SEQUENCE [LARGE SCALE GENOMIC DNA]</scope>
    <source>
        <strain evidence="11 12">Ackerman80-443D</strain>
    </source>
</reference>
<feature type="domain" description="POTRA" evidence="10">
    <location>
        <begin position="88"/>
        <end position="168"/>
    </location>
</feature>
<dbReference type="Gene3D" id="2.40.160.50">
    <property type="entry name" value="membrane protein fhac: a member of the omp85/tpsb transporter family"/>
    <property type="match status" value="1"/>
</dbReference>
<dbReference type="PROSITE" id="PS51779">
    <property type="entry name" value="POTRA"/>
    <property type="match status" value="4"/>
</dbReference>
<dbReference type="Gene3D" id="3.10.20.310">
    <property type="entry name" value="membrane protein fhac"/>
    <property type="match status" value="5"/>
</dbReference>
<dbReference type="STRING" id="67855.RO21_06650"/>
<evidence type="ECO:0000256" key="5">
    <source>
        <dbReference type="ARBA" id="ARBA00022737"/>
    </source>
</evidence>
<dbReference type="Pfam" id="PF01103">
    <property type="entry name" value="Omp85"/>
    <property type="match status" value="1"/>
</dbReference>
<dbReference type="GO" id="GO:0051205">
    <property type="term" value="P:protein insertion into membrane"/>
    <property type="evidence" value="ECO:0007669"/>
    <property type="project" value="UniProtKB-UniRule"/>
</dbReference>
<dbReference type="InterPro" id="IPR023707">
    <property type="entry name" value="OM_assembly_BamA"/>
</dbReference>
<sequence length="810" mass="90671" precursor="true">MKKLLLSTLLIANGVVAAPFVIKDIRIDGVQPETGAAIISGLPVKVGQKATDNDVANVVRQLFARELFADVRASREGNTLVIKVTEFPIINKVDIEGNSAIPKDPLEQNLTANLIKKGEIYNAERVEAFKEALLSHYHSIGRYNATIDTVTNKSENGGVDVKLVISEGDVAYVKQINFDGNKAFSAKELTKQLDIQPDVAWWNIFQSSKFEQQPYNQDLENLRDFYMNRGYAKYDLIKSDVQFSEDKKEVNLTYQINEGDQYHISEMRISGNTARLDKELNALLKDFKSGQLFRKDELAKIEEGIKAILGENGFGSPKVDIFPIFDEENKTVRINYIVDAGSRIYVRKIRFEGNDVTADSTLRREMRQQEGAWLSTTAAQLGKARLERTGFYESVELSYPNVPNVADQVDLVYKIKERNTGSINFGIGYGSESGLSYQAGIKQDNFLGMGSTISLSGTRNDYSTSVNLGYTEPYFTKDGVSLGGNVFYEDYDNSKSSSSSKYQRRTYGVNGTLGFPVDENNSYYLGLGFTHDKIKNAEREFTRDLYVRSMNFPFNQESNVYPKIKAKDFDFSFGWNYNSLNRGYFPTEGTAANIGGKVTIPGSDNKYYKLNADFRNYFPLNREHKWVISTKAGVGYANGFGGKNLPFYQHYSAGGIGTLRGFGYGAIGPKAIYYRAATEQERGGFLNPSNDVIGGNAIATASVELIMPTPFISEKYQHNVRTSLFVDAATVWNTKWSNDVELTNNSGRVITPKDLRIDNFKDYKRVRASAGIGFQWNSPIGPLAFSYAKPIKKYNGDEIEQFQFSIGSSF</sequence>
<dbReference type="InterPro" id="IPR000184">
    <property type="entry name" value="Bac_surfAg_D15"/>
</dbReference>
<dbReference type="HAMAP" id="MF_01430">
    <property type="entry name" value="OM_assembly_BamA"/>
    <property type="match status" value="1"/>
</dbReference>
<dbReference type="Pfam" id="PF07244">
    <property type="entry name" value="POTRA"/>
    <property type="match status" value="4"/>
</dbReference>
<dbReference type="GO" id="GO:1990063">
    <property type="term" value="C:Bam protein complex"/>
    <property type="evidence" value="ECO:0007669"/>
    <property type="project" value="TreeGrafter"/>
</dbReference>
<dbReference type="FunFam" id="3.10.20.310:FF:000001">
    <property type="entry name" value="Outer membrane protein assembly factor BamA"/>
    <property type="match status" value="1"/>
</dbReference>
<dbReference type="EMBL" id="JWIZ01000037">
    <property type="protein sequence ID" value="KMK51382.1"/>
    <property type="molecule type" value="Genomic_DNA"/>
</dbReference>
<comment type="subcellular location">
    <subcellularLocation>
        <location evidence="8">Cell outer membrane</location>
    </subcellularLocation>
    <subcellularLocation>
        <location evidence="1">Membrane</location>
    </subcellularLocation>
</comment>
<evidence type="ECO:0000313" key="11">
    <source>
        <dbReference type="EMBL" id="KMK51382.1"/>
    </source>
</evidence>
<name>A0A0J5S3L6_9PAST</name>
<evidence type="ECO:0000256" key="8">
    <source>
        <dbReference type="HAMAP-Rule" id="MF_01430"/>
    </source>
</evidence>
<protein>
    <recommendedName>
        <fullName evidence="8 9">Outer membrane protein assembly factor BamA</fullName>
    </recommendedName>
</protein>
<dbReference type="FunFam" id="2.40.160.50:FF:000001">
    <property type="entry name" value="Outer membrane protein assembly factor BamA"/>
    <property type="match status" value="1"/>
</dbReference>
<feature type="domain" description="POTRA" evidence="10">
    <location>
        <begin position="344"/>
        <end position="418"/>
    </location>
</feature>
<evidence type="ECO:0000313" key="12">
    <source>
        <dbReference type="Proteomes" id="UP000036270"/>
    </source>
</evidence>
<keyword evidence="2 8" id="KW-1134">Transmembrane beta strand</keyword>
<evidence type="ECO:0000256" key="7">
    <source>
        <dbReference type="ARBA" id="ARBA00023237"/>
    </source>
</evidence>
<keyword evidence="4 8" id="KW-0732">Signal</keyword>
<dbReference type="PIRSF" id="PIRSF006076">
    <property type="entry name" value="OM_assembly_OMP85"/>
    <property type="match status" value="1"/>
</dbReference>
<evidence type="ECO:0000256" key="3">
    <source>
        <dbReference type="ARBA" id="ARBA00022692"/>
    </source>
</evidence>
<feature type="signal peptide" evidence="8">
    <location>
        <begin position="1"/>
        <end position="17"/>
    </location>
</feature>
<comment type="caution">
    <text evidence="11">The sequence shown here is derived from an EMBL/GenBank/DDBJ whole genome shotgun (WGS) entry which is preliminary data.</text>
</comment>
<evidence type="ECO:0000256" key="2">
    <source>
        <dbReference type="ARBA" id="ARBA00022452"/>
    </source>
</evidence>
<dbReference type="Proteomes" id="UP000036270">
    <property type="component" value="Unassembled WGS sequence"/>
</dbReference>
<keyword evidence="5 8" id="KW-0677">Repeat</keyword>
<evidence type="ECO:0000256" key="4">
    <source>
        <dbReference type="ARBA" id="ARBA00022729"/>
    </source>
</evidence>
<dbReference type="AlphaFoldDB" id="A0A0J5S3L6"/>
<feature type="domain" description="POTRA" evidence="10">
    <location>
        <begin position="20"/>
        <end position="87"/>
    </location>
</feature>
<keyword evidence="12" id="KW-1185">Reference proteome</keyword>
<comment type="similarity">
    <text evidence="8">Belongs to the BamA family.</text>
</comment>
<dbReference type="PATRIC" id="fig|67855.3.peg.1331"/>
<dbReference type="InterPro" id="IPR034746">
    <property type="entry name" value="POTRA"/>
</dbReference>
<accession>A0A0J5S3L6</accession>
<comment type="function">
    <text evidence="8">Part of the outer membrane protein assembly complex, which is involved in assembly and insertion of beta-barrel proteins into the outer membrane.</text>
</comment>
<dbReference type="RefSeq" id="WP_047977017.1">
    <property type="nucleotide sequence ID" value="NZ_JWIZ01000037.1"/>
</dbReference>
<keyword evidence="6 8" id="KW-0472">Membrane</keyword>
<evidence type="ECO:0000256" key="9">
    <source>
        <dbReference type="NCBIfam" id="TIGR03303"/>
    </source>
</evidence>
<proteinExistence type="inferred from homology"/>
<comment type="subunit">
    <text evidence="8">Part of the Bam complex.</text>
</comment>
<dbReference type="GO" id="GO:0043165">
    <property type="term" value="P:Gram-negative-bacterium-type cell outer membrane assembly"/>
    <property type="evidence" value="ECO:0007669"/>
    <property type="project" value="UniProtKB-UniRule"/>
</dbReference>
<feature type="domain" description="POTRA" evidence="10">
    <location>
        <begin position="171"/>
        <end position="259"/>
    </location>
</feature>
<keyword evidence="3 8" id="KW-0812">Transmembrane</keyword>
<keyword evidence="7 8" id="KW-0998">Cell outer membrane</keyword>
<evidence type="ECO:0000256" key="1">
    <source>
        <dbReference type="ARBA" id="ARBA00004370"/>
    </source>
</evidence>
<evidence type="ECO:0000259" key="10">
    <source>
        <dbReference type="PROSITE" id="PS51779"/>
    </source>
</evidence>
<gene>
    <name evidence="8" type="primary">bamA</name>
    <name evidence="11" type="ORF">RO21_06650</name>
</gene>
<organism evidence="11 12">
    <name type="scientific">Muribacter muris</name>
    <dbReference type="NCBI Taxonomy" id="67855"/>
    <lineage>
        <taxon>Bacteria</taxon>
        <taxon>Pseudomonadati</taxon>
        <taxon>Pseudomonadota</taxon>
        <taxon>Gammaproteobacteria</taxon>
        <taxon>Pasteurellales</taxon>
        <taxon>Pasteurellaceae</taxon>
        <taxon>Muribacter</taxon>
    </lineage>
</organism>
<dbReference type="InterPro" id="IPR010827">
    <property type="entry name" value="BamA/TamA_POTRA"/>
</dbReference>
<dbReference type="PANTHER" id="PTHR12815:SF23">
    <property type="entry name" value="OUTER MEMBRANE PROTEIN ASSEMBLY FACTOR BAMA"/>
    <property type="match status" value="1"/>
</dbReference>
<dbReference type="InterPro" id="IPR039910">
    <property type="entry name" value="D15-like"/>
</dbReference>
<feature type="chain" id="PRO_5008989817" description="Outer membrane protein assembly factor BamA" evidence="8">
    <location>
        <begin position="18"/>
        <end position="810"/>
    </location>
</feature>
<dbReference type="NCBIfam" id="TIGR03303">
    <property type="entry name" value="OM_YaeT"/>
    <property type="match status" value="1"/>
</dbReference>
<dbReference type="PANTHER" id="PTHR12815">
    <property type="entry name" value="SORTING AND ASSEMBLY MACHINERY SAMM50 PROTEIN FAMILY MEMBER"/>
    <property type="match status" value="1"/>
</dbReference>
<evidence type="ECO:0000256" key="6">
    <source>
        <dbReference type="ARBA" id="ARBA00023136"/>
    </source>
</evidence>